<dbReference type="AlphaFoldDB" id="A0ABD5DC67"/>
<sequence length="62" mass="6675">MKSVIENALAGLVAAFILLLLGVIYGVRVQDAKLVMDILTVMGYMLMIIVPMAIISINPSKV</sequence>
<name>A0ABD5DC67_ACIBA</name>
<evidence type="ECO:0008006" key="3">
    <source>
        <dbReference type="Google" id="ProtNLM"/>
    </source>
</evidence>
<reference evidence="2" key="1">
    <citation type="submission" date="2019-07" db="EMBL/GenBank/DDBJ databases">
        <title>Biological characteristics of mucoid Acinetobacter baumannii from a general hospital in China.</title>
        <authorList>
            <person name="Hua X."/>
            <person name="Yu Y."/>
        </authorList>
    </citation>
    <scope>NUCLEOTIDE SEQUENCE [LARGE SCALE GENOMIC DNA]</scope>
    <source>
        <strain evidence="2">N41</strain>
    </source>
</reference>
<evidence type="ECO:0000313" key="2">
    <source>
        <dbReference type="EMBL" id="MDR8261599.1"/>
    </source>
</evidence>
<keyword evidence="1" id="KW-0812">Transmembrane</keyword>
<comment type="caution">
    <text evidence="2">The sequence shown here is derived from an EMBL/GenBank/DDBJ whole genome shotgun (WGS) entry which is preliminary data.</text>
</comment>
<keyword evidence="1" id="KW-1133">Transmembrane helix</keyword>
<evidence type="ECO:0000256" key="1">
    <source>
        <dbReference type="SAM" id="Phobius"/>
    </source>
</evidence>
<feature type="transmembrane region" description="Helical" evidence="1">
    <location>
        <begin position="36"/>
        <end position="57"/>
    </location>
</feature>
<accession>A0ABD5DC67</accession>
<organism evidence="2">
    <name type="scientific">Acinetobacter baumannii</name>
    <dbReference type="NCBI Taxonomy" id="470"/>
    <lineage>
        <taxon>Bacteria</taxon>
        <taxon>Pseudomonadati</taxon>
        <taxon>Pseudomonadota</taxon>
        <taxon>Gammaproteobacteria</taxon>
        <taxon>Moraxellales</taxon>
        <taxon>Moraxellaceae</taxon>
        <taxon>Acinetobacter</taxon>
        <taxon>Acinetobacter calcoaceticus/baumannii complex</taxon>
    </lineage>
</organism>
<proteinExistence type="predicted"/>
<protein>
    <recommendedName>
        <fullName evidence="3">Dicarboxylate/amino acid:cation symporter</fullName>
    </recommendedName>
</protein>
<dbReference type="RefSeq" id="WP_004716545.1">
    <property type="nucleotide sequence ID" value="NZ_JAESHO010000001.1"/>
</dbReference>
<dbReference type="EMBL" id="VMBB01000021">
    <property type="protein sequence ID" value="MDR8261599.1"/>
    <property type="molecule type" value="Genomic_DNA"/>
</dbReference>
<keyword evidence="1" id="KW-0472">Membrane</keyword>
<gene>
    <name evidence="2" type="ORF">FPK87_14170</name>
</gene>